<evidence type="ECO:0000256" key="3">
    <source>
        <dbReference type="ARBA" id="ARBA00023163"/>
    </source>
</evidence>
<dbReference type="SMART" id="SM00866">
    <property type="entry name" value="UTRA"/>
    <property type="match status" value="1"/>
</dbReference>
<dbReference type="InterPro" id="IPR000524">
    <property type="entry name" value="Tscrpt_reg_HTH_GntR"/>
</dbReference>
<dbReference type="PANTHER" id="PTHR44846">
    <property type="entry name" value="MANNOSYL-D-GLYCERATE TRANSPORT/METABOLISM SYSTEM REPRESSOR MNGR-RELATED"/>
    <property type="match status" value="1"/>
</dbReference>
<evidence type="ECO:0000256" key="1">
    <source>
        <dbReference type="ARBA" id="ARBA00023015"/>
    </source>
</evidence>
<keyword evidence="2" id="KW-0238">DNA-binding</keyword>
<keyword evidence="6" id="KW-1185">Reference proteome</keyword>
<dbReference type="PROSITE" id="PS50949">
    <property type="entry name" value="HTH_GNTR"/>
    <property type="match status" value="1"/>
</dbReference>
<dbReference type="EMBL" id="JAHLQK010000005">
    <property type="protein sequence ID" value="MBU5677327.1"/>
    <property type="molecule type" value="Genomic_DNA"/>
</dbReference>
<sequence length="241" mass="28409">MSNKKQFVYLQIYDKIKSNIENNIWKNGKQIPTEHELMDIFNVSRDTIRKALSKLLQDGYIYKQAGRGTFVRKIKSNYSLTLLESFSEQMKKRGLEPSSEIIKITNIMPEKYILDRLEVNAEENIYKIERLRKADNEPMCYEIAFVPESLCKDLDKKIQNNASLYDLYENYYGLNLSYGDMSLEAKNASEYVSKVLEIRPKDPILEMRITVYLDFGRPLYYVEAYYIGEKYIFSTTLPRKV</sequence>
<keyword evidence="3" id="KW-0804">Transcription</keyword>
<dbReference type="RefSeq" id="WP_216418011.1">
    <property type="nucleotide sequence ID" value="NZ_JAHLQK010000005.1"/>
</dbReference>
<accession>A0ABS6G6H7</accession>
<evidence type="ECO:0000256" key="2">
    <source>
        <dbReference type="ARBA" id="ARBA00023125"/>
    </source>
</evidence>
<reference evidence="5 6" key="1">
    <citation type="submission" date="2021-06" db="EMBL/GenBank/DDBJ databases">
        <authorList>
            <person name="Sun Q."/>
            <person name="Li D."/>
        </authorList>
    </citation>
    <scope>NUCLEOTIDE SEQUENCE [LARGE SCALE GENOMIC DNA]</scope>
    <source>
        <strain evidence="5 6">MSJ-5</strain>
    </source>
</reference>
<keyword evidence="1" id="KW-0805">Transcription regulation</keyword>
<dbReference type="InterPro" id="IPR011663">
    <property type="entry name" value="UTRA"/>
</dbReference>
<comment type="caution">
    <text evidence="5">The sequence shown here is derived from an EMBL/GenBank/DDBJ whole genome shotgun (WGS) entry which is preliminary data.</text>
</comment>
<dbReference type="Proteomes" id="UP000779508">
    <property type="component" value="Unassembled WGS sequence"/>
</dbReference>
<protein>
    <submittedName>
        <fullName evidence="5">GntR family transcriptional regulator</fullName>
    </submittedName>
</protein>
<organism evidence="5 6">
    <name type="scientific">Alkaliphilus flagellatus</name>
    <dbReference type="NCBI Taxonomy" id="2841507"/>
    <lineage>
        <taxon>Bacteria</taxon>
        <taxon>Bacillati</taxon>
        <taxon>Bacillota</taxon>
        <taxon>Clostridia</taxon>
        <taxon>Peptostreptococcales</taxon>
        <taxon>Natronincolaceae</taxon>
        <taxon>Alkaliphilus</taxon>
    </lineage>
</organism>
<dbReference type="PANTHER" id="PTHR44846:SF1">
    <property type="entry name" value="MANNOSYL-D-GLYCERATE TRANSPORT_METABOLISM SYSTEM REPRESSOR MNGR-RELATED"/>
    <property type="match status" value="1"/>
</dbReference>
<evidence type="ECO:0000313" key="6">
    <source>
        <dbReference type="Proteomes" id="UP000779508"/>
    </source>
</evidence>
<dbReference type="Pfam" id="PF00392">
    <property type="entry name" value="GntR"/>
    <property type="match status" value="1"/>
</dbReference>
<evidence type="ECO:0000259" key="4">
    <source>
        <dbReference type="PROSITE" id="PS50949"/>
    </source>
</evidence>
<evidence type="ECO:0000313" key="5">
    <source>
        <dbReference type="EMBL" id="MBU5677327.1"/>
    </source>
</evidence>
<name>A0ABS6G6H7_9FIRM</name>
<proteinExistence type="predicted"/>
<gene>
    <name evidence="5" type="ORF">KQI88_12975</name>
</gene>
<dbReference type="CDD" id="cd07377">
    <property type="entry name" value="WHTH_GntR"/>
    <property type="match status" value="1"/>
</dbReference>
<feature type="domain" description="HTH gntR-type" evidence="4">
    <location>
        <begin position="6"/>
        <end position="74"/>
    </location>
</feature>
<dbReference type="SMART" id="SM00345">
    <property type="entry name" value="HTH_GNTR"/>
    <property type="match status" value="1"/>
</dbReference>
<dbReference type="Pfam" id="PF07702">
    <property type="entry name" value="UTRA"/>
    <property type="match status" value="1"/>
</dbReference>
<dbReference type="InterPro" id="IPR050679">
    <property type="entry name" value="Bact_HTH_transcr_reg"/>
</dbReference>